<name>A0A6N8HDV7_9FLAO</name>
<sequence>MGIRNFFTGREGGFMDVIRCDETDYLVHKWRPSGEAGSTKKENAIRYGSSIRVKQGEVALFVYTQKDGSPYDVIEGPHDKFIETSNFPVLSDIVGAAFGGHSPFQAEVYFINLAGNITVKFGIPYFDVFDPRFMDLAVPCAVRGSFIFNLSDYRNLITLNRLRNITTDNLRDQVKDAFIRRAKNIIINIPTETTIPVMQLESRIDMISDHIKLKLEEDFRNDFGINLKRLDVSAIELDKSHPHYLQLKKNTADQQTKFIDSKTDIEITHLGENKRIERKETELGVEGRNFAAHQLNLQADVLKTASESLGAMGSIDGDGGGHGYNPIGIMTGLTLGRTMGNQMSGMLNNIPNTPPPPPTVSFHIAINGQQSGPFTIEQLKGMAQNGQFTKEHYIWKQGMTEWQPASTSSELAVVFASVPPPPPPPTK</sequence>
<dbReference type="PANTHER" id="PTHR37826:SF2">
    <property type="entry name" value="ZINC-RIBBON DOMAIN-CONTAINING PROTEIN"/>
    <property type="match status" value="1"/>
</dbReference>
<dbReference type="AlphaFoldDB" id="A0A6N8HDV7"/>
<dbReference type="Proteomes" id="UP000433945">
    <property type="component" value="Unassembled WGS sequence"/>
</dbReference>
<evidence type="ECO:0000259" key="1">
    <source>
        <dbReference type="Pfam" id="PF13421"/>
    </source>
</evidence>
<dbReference type="EMBL" id="WOWP01000013">
    <property type="protein sequence ID" value="MUV02918.1"/>
    <property type="molecule type" value="Genomic_DNA"/>
</dbReference>
<proteinExistence type="predicted"/>
<evidence type="ECO:0000259" key="2">
    <source>
        <dbReference type="Pfam" id="PF14237"/>
    </source>
</evidence>
<comment type="caution">
    <text evidence="3">The sequence shown here is derived from an EMBL/GenBank/DDBJ whole genome shotgun (WGS) entry which is preliminary data.</text>
</comment>
<feature type="domain" description="SPFH" evidence="1">
    <location>
        <begin position="41"/>
        <end position="240"/>
    </location>
</feature>
<dbReference type="Pfam" id="PF13421">
    <property type="entry name" value="Band_7_1"/>
    <property type="match status" value="1"/>
</dbReference>
<gene>
    <name evidence="3" type="ORF">GN157_04275</name>
</gene>
<dbReference type="CDD" id="cd03408">
    <property type="entry name" value="SPFH_like_u1"/>
    <property type="match status" value="1"/>
</dbReference>
<dbReference type="InterPro" id="IPR025640">
    <property type="entry name" value="GYF_2"/>
</dbReference>
<dbReference type="InterPro" id="IPR033880">
    <property type="entry name" value="SPFH_YdjI"/>
</dbReference>
<reference evidence="3 4" key="1">
    <citation type="submission" date="2019-12" db="EMBL/GenBank/DDBJ databases">
        <authorList>
            <person name="Sun J.-Q."/>
        </authorList>
    </citation>
    <scope>NUCLEOTIDE SEQUENCE [LARGE SCALE GENOMIC DNA]</scope>
    <source>
        <strain evidence="3 4">JCM 17928</strain>
    </source>
</reference>
<dbReference type="OrthoDB" id="9764015at2"/>
<dbReference type="RefSeq" id="WP_157481875.1">
    <property type="nucleotide sequence ID" value="NZ_WOWP01000013.1"/>
</dbReference>
<keyword evidence="4" id="KW-1185">Reference proteome</keyword>
<organism evidence="3 4">
    <name type="scientific">Flavobacterium rakeshii</name>
    <dbReference type="NCBI Taxonomy" id="1038845"/>
    <lineage>
        <taxon>Bacteria</taxon>
        <taxon>Pseudomonadati</taxon>
        <taxon>Bacteroidota</taxon>
        <taxon>Flavobacteriia</taxon>
        <taxon>Flavobacteriales</taxon>
        <taxon>Flavobacteriaceae</taxon>
        <taxon>Flavobacterium</taxon>
    </lineage>
</organism>
<protein>
    <submittedName>
        <fullName evidence="3">DUF4339 domain-containing protein</fullName>
    </submittedName>
</protein>
<dbReference type="PANTHER" id="PTHR37826">
    <property type="entry name" value="FLOTILLIN BAND_7_5 DOMAIN PROTEIN"/>
    <property type="match status" value="1"/>
</dbReference>
<evidence type="ECO:0000313" key="4">
    <source>
        <dbReference type="Proteomes" id="UP000433945"/>
    </source>
</evidence>
<evidence type="ECO:0000313" key="3">
    <source>
        <dbReference type="EMBL" id="MUV02918.1"/>
    </source>
</evidence>
<accession>A0A6N8HDV7</accession>
<dbReference type="Pfam" id="PF14237">
    <property type="entry name" value="GYF_2"/>
    <property type="match status" value="1"/>
</dbReference>
<feature type="domain" description="GYF" evidence="2">
    <location>
        <begin position="363"/>
        <end position="411"/>
    </location>
</feature>